<dbReference type="EMBL" id="PXWF02000032">
    <property type="protein sequence ID" value="PWF55350.1"/>
    <property type="molecule type" value="Genomic_DNA"/>
</dbReference>
<dbReference type="AlphaFoldDB" id="A0A2U2I6H7"/>
<dbReference type="Gene3D" id="3.40.50.2300">
    <property type="match status" value="1"/>
</dbReference>
<feature type="domain" description="Response regulatory" evidence="3">
    <location>
        <begin position="41"/>
        <end position="158"/>
    </location>
</feature>
<proteinExistence type="predicted"/>
<dbReference type="PANTHER" id="PTHR44591:SF3">
    <property type="entry name" value="RESPONSE REGULATORY DOMAIN-CONTAINING PROTEIN"/>
    <property type="match status" value="1"/>
</dbReference>
<dbReference type="PANTHER" id="PTHR44591">
    <property type="entry name" value="STRESS RESPONSE REGULATOR PROTEIN 1"/>
    <property type="match status" value="1"/>
</dbReference>
<dbReference type="Pfam" id="PF00072">
    <property type="entry name" value="Response_reg"/>
    <property type="match status" value="1"/>
</dbReference>
<evidence type="ECO:0000259" key="3">
    <source>
        <dbReference type="PROSITE" id="PS50110"/>
    </source>
</evidence>
<name>A0A2U2I6H7_9BURK</name>
<dbReference type="InterPro" id="IPR001789">
    <property type="entry name" value="Sig_transdc_resp-reg_receiver"/>
</dbReference>
<evidence type="ECO:0000256" key="1">
    <source>
        <dbReference type="ARBA" id="ARBA00022553"/>
    </source>
</evidence>
<organism evidence="4 5">
    <name type="scientific">Massilia glaciei</name>
    <dbReference type="NCBI Taxonomy" id="1524097"/>
    <lineage>
        <taxon>Bacteria</taxon>
        <taxon>Pseudomonadati</taxon>
        <taxon>Pseudomonadota</taxon>
        <taxon>Betaproteobacteria</taxon>
        <taxon>Burkholderiales</taxon>
        <taxon>Oxalobacteraceae</taxon>
        <taxon>Telluria group</taxon>
        <taxon>Massilia</taxon>
    </lineage>
</organism>
<feature type="modified residue" description="4-aspartylphosphate" evidence="2">
    <location>
        <position position="91"/>
    </location>
</feature>
<evidence type="ECO:0000313" key="5">
    <source>
        <dbReference type="Proteomes" id="UP000241421"/>
    </source>
</evidence>
<dbReference type="SUPFAM" id="SSF52172">
    <property type="entry name" value="CheY-like"/>
    <property type="match status" value="1"/>
</dbReference>
<accession>A0A2U2I6H7</accession>
<keyword evidence="1 2" id="KW-0597">Phosphoprotein</keyword>
<dbReference type="CDD" id="cd17574">
    <property type="entry name" value="REC_OmpR"/>
    <property type="match status" value="1"/>
</dbReference>
<dbReference type="InterPro" id="IPR050595">
    <property type="entry name" value="Bact_response_regulator"/>
</dbReference>
<evidence type="ECO:0000313" key="4">
    <source>
        <dbReference type="EMBL" id="PWF55350.1"/>
    </source>
</evidence>
<dbReference type="GO" id="GO:0000160">
    <property type="term" value="P:phosphorelay signal transduction system"/>
    <property type="evidence" value="ECO:0007669"/>
    <property type="project" value="InterPro"/>
</dbReference>
<comment type="caution">
    <text evidence="4">The sequence shown here is derived from an EMBL/GenBank/DDBJ whole genome shotgun (WGS) entry which is preliminary data.</text>
</comment>
<evidence type="ECO:0000256" key="2">
    <source>
        <dbReference type="PROSITE-ProRule" id="PRU00169"/>
    </source>
</evidence>
<gene>
    <name evidence="4" type="ORF">C7C56_002345</name>
</gene>
<dbReference type="SMART" id="SM00448">
    <property type="entry name" value="REC"/>
    <property type="match status" value="1"/>
</dbReference>
<dbReference type="InterPro" id="IPR011006">
    <property type="entry name" value="CheY-like_superfamily"/>
</dbReference>
<reference evidence="4 5" key="1">
    <citation type="submission" date="2018-04" db="EMBL/GenBank/DDBJ databases">
        <title>Massilia violaceinigra sp. nov., a novel purple-pigmented bacterium isolated from Tianshan glacier, Xinjiang, China.</title>
        <authorList>
            <person name="Wang H."/>
        </authorList>
    </citation>
    <scope>NUCLEOTIDE SEQUENCE [LARGE SCALE GENOMIC DNA]</scope>
    <source>
        <strain evidence="4 5">B448-2</strain>
    </source>
</reference>
<protein>
    <submittedName>
        <fullName evidence="4">Response regulator</fullName>
    </submittedName>
</protein>
<dbReference type="Proteomes" id="UP000241421">
    <property type="component" value="Unassembled WGS sequence"/>
</dbReference>
<keyword evidence="5" id="KW-1185">Reference proteome</keyword>
<dbReference type="PROSITE" id="PS50110">
    <property type="entry name" value="RESPONSE_REGULATORY"/>
    <property type="match status" value="1"/>
</dbReference>
<sequence length="163" mass="17763">MLAWAEARRGARTLVQTGFYTTGQRLAGVMVAGDAAPSLGQLVIVEDDEAISELMQAYLTRRSYTVRAVSDGKQALDMLDQLPIPDLVLLDVNLPYVNGFDILAYMRNHALLKHVPAIMVTAQVSDADVLRGLKGGADGYVFKPFEWPVLNDCVKRVLASVNG</sequence>